<name>A0A7C2K356_UNCW3</name>
<evidence type="ECO:0000313" key="2">
    <source>
        <dbReference type="EMBL" id="HEN27762.1"/>
    </source>
</evidence>
<evidence type="ECO:0000259" key="1">
    <source>
        <dbReference type="Pfam" id="PF19572"/>
    </source>
</evidence>
<dbReference type="Pfam" id="PF19572">
    <property type="entry name" value="PorV"/>
    <property type="match status" value="1"/>
</dbReference>
<proteinExistence type="predicted"/>
<organism evidence="2">
    <name type="scientific">candidate division WOR-3 bacterium</name>
    <dbReference type="NCBI Taxonomy" id="2052148"/>
    <lineage>
        <taxon>Bacteria</taxon>
        <taxon>Bacteria division WOR-3</taxon>
    </lineage>
</organism>
<dbReference type="NCBIfam" id="NF033709">
    <property type="entry name" value="PorV_fam"/>
    <property type="match status" value="1"/>
</dbReference>
<feature type="domain" description="Type IX secretion system protein PorV" evidence="1">
    <location>
        <begin position="26"/>
        <end position="257"/>
    </location>
</feature>
<reference evidence="2" key="1">
    <citation type="journal article" date="2020" name="mSystems">
        <title>Genome- and Community-Level Interaction Insights into Carbon Utilization and Element Cycling Functions of Hydrothermarchaeota in Hydrothermal Sediment.</title>
        <authorList>
            <person name="Zhou Z."/>
            <person name="Liu Y."/>
            <person name="Xu W."/>
            <person name="Pan J."/>
            <person name="Luo Z.H."/>
            <person name="Li M."/>
        </authorList>
    </citation>
    <scope>NUCLEOTIDE SEQUENCE [LARGE SCALE GENOMIC DNA]</scope>
    <source>
        <strain evidence="2">SpSt-34</strain>
    </source>
</reference>
<comment type="caution">
    <text evidence="2">The sequence shown here is derived from an EMBL/GenBank/DDBJ whole genome shotgun (WGS) entry which is preliminary data.</text>
</comment>
<sequence>MRGLKLCIICVTYLLGQLIFASSFDAGASFLMIQPSPRSTAMAGAFSSIADDASANYYNPAGLGFIKYPSIMFVHTPWLRSAVPGINHEFLAFTYPLPVGTIGANIIYLNYGKVYGYYNGQYLGSWSPYDLQVQLSYGSNVTPDLSLGGSVKFIHSFLAPENIISDITGVNGSGSGMTFAVGFGLLYKKAIKLGEGNVGEIGYSLCFDNLGPAMTITSISEKQLLPYNVRTGISFIPLNLKNHRLTMAFELTKVLVNIMKDYKENGPKYIFDDTWKQIGLEYVLYDVAFMRLGYFYDKLGMRSGLTYGIGIKVFNFSFDISDDHSLYEMASGFNLRFGLSYNFKLQ</sequence>
<protein>
    <submittedName>
        <fullName evidence="2">PorV/PorQ family protein</fullName>
    </submittedName>
</protein>
<dbReference type="InterPro" id="IPR045741">
    <property type="entry name" value="PorV"/>
</dbReference>
<dbReference type="EMBL" id="DSOL01000109">
    <property type="protein sequence ID" value="HEN27762.1"/>
    <property type="molecule type" value="Genomic_DNA"/>
</dbReference>
<accession>A0A7C2K356</accession>
<dbReference type="Gene3D" id="2.40.160.60">
    <property type="entry name" value="Outer membrane protein transport protein (OMPP1/FadL/TodX)"/>
    <property type="match status" value="1"/>
</dbReference>
<dbReference type="AlphaFoldDB" id="A0A7C2K356"/>
<gene>
    <name evidence="2" type="ORF">ENQ77_03700</name>
</gene>
<dbReference type="SUPFAM" id="SSF56935">
    <property type="entry name" value="Porins"/>
    <property type="match status" value="1"/>
</dbReference>